<dbReference type="PROSITE" id="PS50835">
    <property type="entry name" value="IG_LIKE"/>
    <property type="match status" value="4"/>
</dbReference>
<feature type="domain" description="Ig-like" evidence="6">
    <location>
        <begin position="330"/>
        <end position="429"/>
    </location>
</feature>
<dbReference type="PANTHER" id="PTHR12231">
    <property type="entry name" value="CTX-RELATED TYPE I TRANSMEMBRANE PROTEIN"/>
    <property type="match status" value="1"/>
</dbReference>
<dbReference type="PANTHER" id="PTHR12231:SF253">
    <property type="entry name" value="DPR-INTERACTING PROTEIN ETA, ISOFORM B-RELATED"/>
    <property type="match status" value="1"/>
</dbReference>
<dbReference type="CDD" id="cd00096">
    <property type="entry name" value="Ig"/>
    <property type="match status" value="2"/>
</dbReference>
<evidence type="ECO:0000313" key="8">
    <source>
        <dbReference type="Proteomes" id="UP000683360"/>
    </source>
</evidence>
<organism evidence="7 8">
    <name type="scientific">Mytilus edulis</name>
    <name type="common">Blue mussel</name>
    <dbReference type="NCBI Taxonomy" id="6550"/>
    <lineage>
        <taxon>Eukaryota</taxon>
        <taxon>Metazoa</taxon>
        <taxon>Spiralia</taxon>
        <taxon>Lophotrochozoa</taxon>
        <taxon>Mollusca</taxon>
        <taxon>Bivalvia</taxon>
        <taxon>Autobranchia</taxon>
        <taxon>Pteriomorphia</taxon>
        <taxon>Mytilida</taxon>
        <taxon>Mytiloidea</taxon>
        <taxon>Mytilidae</taxon>
        <taxon>Mytilinae</taxon>
        <taxon>Mytilus</taxon>
    </lineage>
</organism>
<dbReference type="InterPro" id="IPR003598">
    <property type="entry name" value="Ig_sub2"/>
</dbReference>
<dbReference type="Proteomes" id="UP000683360">
    <property type="component" value="Unassembled WGS sequence"/>
</dbReference>
<reference evidence="7" key="1">
    <citation type="submission" date="2021-03" db="EMBL/GenBank/DDBJ databases">
        <authorList>
            <person name="Bekaert M."/>
        </authorList>
    </citation>
    <scope>NUCLEOTIDE SEQUENCE</scope>
</reference>
<evidence type="ECO:0000259" key="6">
    <source>
        <dbReference type="PROSITE" id="PS50835"/>
    </source>
</evidence>
<proteinExistence type="predicted"/>
<dbReference type="Gene3D" id="2.60.40.10">
    <property type="entry name" value="Immunoglobulins"/>
    <property type="match status" value="3"/>
</dbReference>
<keyword evidence="3" id="KW-1015">Disulfide bond</keyword>
<keyword evidence="8" id="KW-1185">Reference proteome</keyword>
<keyword evidence="4" id="KW-0393">Immunoglobulin domain</keyword>
<evidence type="ECO:0000256" key="3">
    <source>
        <dbReference type="ARBA" id="ARBA00023157"/>
    </source>
</evidence>
<dbReference type="Pfam" id="PF13927">
    <property type="entry name" value="Ig_3"/>
    <property type="match status" value="2"/>
</dbReference>
<comment type="caution">
    <text evidence="7">The sequence shown here is derived from an EMBL/GenBank/DDBJ whole genome shotgun (WGS) entry which is preliminary data.</text>
</comment>
<dbReference type="AlphaFoldDB" id="A0A8S3RI76"/>
<evidence type="ECO:0000256" key="2">
    <source>
        <dbReference type="ARBA" id="ARBA00022737"/>
    </source>
</evidence>
<accession>A0A8S3RI76</accession>
<dbReference type="InterPro" id="IPR003599">
    <property type="entry name" value="Ig_sub"/>
</dbReference>
<dbReference type="SMART" id="SM00408">
    <property type="entry name" value="IGc2"/>
    <property type="match status" value="3"/>
</dbReference>
<protein>
    <recommendedName>
        <fullName evidence="6">Ig-like domain-containing protein</fullName>
    </recommendedName>
</protein>
<evidence type="ECO:0000256" key="5">
    <source>
        <dbReference type="SAM" id="Coils"/>
    </source>
</evidence>
<feature type="domain" description="Ig-like" evidence="6">
    <location>
        <begin position="230"/>
        <end position="324"/>
    </location>
</feature>
<dbReference type="InterPro" id="IPR007110">
    <property type="entry name" value="Ig-like_dom"/>
</dbReference>
<evidence type="ECO:0000256" key="1">
    <source>
        <dbReference type="ARBA" id="ARBA00022729"/>
    </source>
</evidence>
<dbReference type="EMBL" id="CAJPWZ010001047">
    <property type="protein sequence ID" value="CAG2206441.1"/>
    <property type="molecule type" value="Genomic_DNA"/>
</dbReference>
<keyword evidence="2" id="KW-0677">Repeat</keyword>
<dbReference type="InterPro" id="IPR051170">
    <property type="entry name" value="Neural/epithelial_adhesion"/>
</dbReference>
<dbReference type="SMART" id="SM00409">
    <property type="entry name" value="IG"/>
    <property type="match status" value="3"/>
</dbReference>
<dbReference type="InterPro" id="IPR036179">
    <property type="entry name" value="Ig-like_dom_sf"/>
</dbReference>
<evidence type="ECO:0000313" key="7">
    <source>
        <dbReference type="EMBL" id="CAG2206441.1"/>
    </source>
</evidence>
<keyword evidence="5" id="KW-0175">Coiled coil</keyword>
<sequence length="538" mass="59958">MSYCHRFIYWTQENDYGEIFTINSKATGYEGGNTSVPSLTISYPRFTNKGLYTCYARNVLGLGFSFKIHVDVKGDVPKVSVDSLNYKVPFGSSVDLNCTVTAFPNHTITFWHRNINDIITTITQDTEVPLVEVNLAYYSTVYGTAVTLHCEINSDPQLVAVYWQKITSRGFRSTISPGTVGVQGLNLTHPSLTIEFPVTSDAGEYICFAVNAIGSSGSLPTLLKVFGATPVVTVSSDSFLSNYGKELTLHCNVTSSPVHSEVIWKVKQNGVVRTITSQTSGIRGVTKDNPSLTINFVTLSDDGLYTCCATSIIGTGKSRSVRLSVDAALPYVSVVLPTYSVKEGNGVSLVCKVISSPRHTHVYWHKEKNTIISVLKEGNHRYTWGNNSRSINNIQSGTDRDSGHYTCFAINAIGVGFSRTINLEVVTISEESNEKTIIIKDDNSKILEEVNKERVKLKEGYDKKFKMVGRKMDSINFDNANVHEKNAALHKELRKMTEEIKQIETGVTEGIRMTNWNEQYSRKKNIKIHNLEERRFEQ</sequence>
<feature type="coiled-coil region" evidence="5">
    <location>
        <begin position="479"/>
        <end position="506"/>
    </location>
</feature>
<keyword evidence="1" id="KW-0732">Signal</keyword>
<feature type="domain" description="Ig-like" evidence="6">
    <location>
        <begin position="129"/>
        <end position="220"/>
    </location>
</feature>
<dbReference type="OrthoDB" id="7477812at2759"/>
<gene>
    <name evidence="7" type="ORF">MEDL_20766</name>
</gene>
<name>A0A8S3RI76_MYTED</name>
<feature type="domain" description="Ig-like" evidence="6">
    <location>
        <begin position="77"/>
        <end position="114"/>
    </location>
</feature>
<evidence type="ECO:0000256" key="4">
    <source>
        <dbReference type="ARBA" id="ARBA00023319"/>
    </source>
</evidence>
<dbReference type="InterPro" id="IPR013783">
    <property type="entry name" value="Ig-like_fold"/>
</dbReference>
<dbReference type="SUPFAM" id="SSF48726">
    <property type="entry name" value="Immunoglobulin"/>
    <property type="match status" value="4"/>
</dbReference>